<protein>
    <submittedName>
        <fullName evidence="1">Uncharacterized protein</fullName>
    </submittedName>
</protein>
<accession>A0A1M6GVW6</accession>
<evidence type="ECO:0000313" key="2">
    <source>
        <dbReference type="Proteomes" id="UP000184192"/>
    </source>
</evidence>
<name>A0A1M6GVW6_9BACE</name>
<dbReference type="AlphaFoldDB" id="A0A1M6GVW6"/>
<keyword evidence="2" id="KW-1185">Reference proteome</keyword>
<organism evidence="1 2">
    <name type="scientific">Bacteroides stercorirosoris</name>
    <dbReference type="NCBI Taxonomy" id="871324"/>
    <lineage>
        <taxon>Bacteria</taxon>
        <taxon>Pseudomonadati</taxon>
        <taxon>Bacteroidota</taxon>
        <taxon>Bacteroidia</taxon>
        <taxon>Bacteroidales</taxon>
        <taxon>Bacteroidaceae</taxon>
        <taxon>Bacteroides</taxon>
    </lineage>
</organism>
<evidence type="ECO:0000313" key="1">
    <source>
        <dbReference type="EMBL" id="SHJ14035.1"/>
    </source>
</evidence>
<proteinExistence type="predicted"/>
<reference evidence="2" key="1">
    <citation type="submission" date="2016-11" db="EMBL/GenBank/DDBJ databases">
        <authorList>
            <person name="Varghese N."/>
            <person name="Submissions S."/>
        </authorList>
    </citation>
    <scope>NUCLEOTIDE SEQUENCE [LARGE SCALE GENOMIC DNA]</scope>
    <source>
        <strain evidence="2">DSM 26884</strain>
    </source>
</reference>
<gene>
    <name evidence="1" type="ORF">SAMN05444350_11688</name>
</gene>
<dbReference type="Proteomes" id="UP000184192">
    <property type="component" value="Unassembled WGS sequence"/>
</dbReference>
<dbReference type="EMBL" id="FQZN01000016">
    <property type="protein sequence ID" value="SHJ14035.1"/>
    <property type="molecule type" value="Genomic_DNA"/>
</dbReference>
<sequence length="96" mass="10905">MLILIFYYKNEISFICIYNVCFLVLSAGMKQAIAEAVAFHVEGMQAEGDEVAAWLADGGYQFEWVLEISAPTLSHLLQKINRPPIRLLTRNVQFPK</sequence>